<proteinExistence type="inferred from homology"/>
<dbReference type="PANTHER" id="PTHR30085">
    <property type="entry name" value="AMINO ACID ABC TRANSPORTER PERMEASE"/>
    <property type="match status" value="1"/>
</dbReference>
<dbReference type="SUPFAM" id="SSF53850">
    <property type="entry name" value="Periplasmic binding protein-like II"/>
    <property type="match status" value="1"/>
</dbReference>
<keyword evidence="2" id="KW-0813">Transport</keyword>
<organism evidence="6 7">
    <name type="scientific">Synechocystis salina LEGE 00031</name>
    <dbReference type="NCBI Taxonomy" id="1828736"/>
    <lineage>
        <taxon>Bacteria</taxon>
        <taxon>Bacillati</taxon>
        <taxon>Cyanobacteriota</taxon>
        <taxon>Cyanophyceae</taxon>
        <taxon>Synechococcales</taxon>
        <taxon>Merismopediaceae</taxon>
        <taxon>Synechocystis</taxon>
    </lineage>
</organism>
<comment type="caution">
    <text evidence="6">The sequence shown here is derived from an EMBL/GenBank/DDBJ whole genome shotgun (WGS) entry which is preliminary data.</text>
</comment>
<dbReference type="RefSeq" id="WP_194019373.1">
    <property type="nucleotide sequence ID" value="NZ_JADEVV010000014.1"/>
</dbReference>
<evidence type="ECO:0000313" key="6">
    <source>
        <dbReference type="EMBL" id="MBE9253574.1"/>
    </source>
</evidence>
<feature type="chain" id="PRO_5046265624" evidence="4">
    <location>
        <begin position="27"/>
        <end position="275"/>
    </location>
</feature>
<evidence type="ECO:0000256" key="2">
    <source>
        <dbReference type="ARBA" id="ARBA00022448"/>
    </source>
</evidence>
<keyword evidence="7" id="KW-1185">Reference proteome</keyword>
<dbReference type="EMBL" id="JADEVV010000014">
    <property type="protein sequence ID" value="MBE9253574.1"/>
    <property type="molecule type" value="Genomic_DNA"/>
</dbReference>
<keyword evidence="3 4" id="KW-0732">Signal</keyword>
<accession>A0ABR9VQF1</accession>
<sequence>MLLKSAVAWLALTFTTGLAMIAPVQAETVLERVARTGELRAGTRIDAVPFGFQLANGDIEGYGVDLMALIGLKLAAETGKTITVDLDTVTLQNRFQAIASGELDIVCEATTITQDRLELVDFSAPFFISGAKFLMKQASVDGFHINGTLEGIPIAYIENTTTFDIIPQIYPLAQWVAVQDREEGIAQLDKGQVTAVVSDGILLVGELLKQGKDPADYALGPYQPITTELYACILPQGDRDWKRFVDEVISSTENHDLLQEWFNLDQSNVVRVDPL</sequence>
<dbReference type="Proteomes" id="UP000658720">
    <property type="component" value="Unassembled WGS sequence"/>
</dbReference>
<dbReference type="PANTHER" id="PTHR30085:SF6">
    <property type="entry name" value="ABC TRANSPORTER GLUTAMINE-BINDING PROTEIN GLNH"/>
    <property type="match status" value="1"/>
</dbReference>
<name>A0ABR9VQF1_9SYNC</name>
<dbReference type="InterPro" id="IPR001638">
    <property type="entry name" value="Solute-binding_3/MltF_N"/>
</dbReference>
<reference evidence="6 7" key="1">
    <citation type="submission" date="2020-10" db="EMBL/GenBank/DDBJ databases">
        <authorList>
            <person name="Castelo-Branco R."/>
            <person name="Eusebio N."/>
            <person name="Adriana R."/>
            <person name="Vieira A."/>
            <person name="Brugerolle De Fraissinette N."/>
            <person name="Rezende De Castro R."/>
            <person name="Schneider M.P."/>
            <person name="Vasconcelos V."/>
            <person name="Leao P.N."/>
        </authorList>
    </citation>
    <scope>NUCLEOTIDE SEQUENCE [LARGE SCALE GENOMIC DNA]</scope>
    <source>
        <strain evidence="6 7">LEGE 00031</strain>
    </source>
</reference>
<feature type="domain" description="Solute-binding protein family 3/N-terminal" evidence="5">
    <location>
        <begin position="38"/>
        <end position="265"/>
    </location>
</feature>
<evidence type="ECO:0000256" key="4">
    <source>
        <dbReference type="SAM" id="SignalP"/>
    </source>
</evidence>
<evidence type="ECO:0000256" key="3">
    <source>
        <dbReference type="ARBA" id="ARBA00022729"/>
    </source>
</evidence>
<evidence type="ECO:0000256" key="1">
    <source>
        <dbReference type="ARBA" id="ARBA00010333"/>
    </source>
</evidence>
<dbReference type="SMART" id="SM00062">
    <property type="entry name" value="PBPb"/>
    <property type="match status" value="1"/>
</dbReference>
<gene>
    <name evidence="6" type="ORF">IQ217_06845</name>
</gene>
<evidence type="ECO:0000313" key="7">
    <source>
        <dbReference type="Proteomes" id="UP000658720"/>
    </source>
</evidence>
<protein>
    <submittedName>
        <fullName evidence="6">Amino acid ABC transporter substrate-binding protein</fullName>
    </submittedName>
</protein>
<dbReference type="CDD" id="cd13688">
    <property type="entry name" value="PBP2_GltI_DEBP"/>
    <property type="match status" value="1"/>
</dbReference>
<evidence type="ECO:0000259" key="5">
    <source>
        <dbReference type="SMART" id="SM00062"/>
    </source>
</evidence>
<feature type="signal peptide" evidence="4">
    <location>
        <begin position="1"/>
        <end position="26"/>
    </location>
</feature>
<comment type="similarity">
    <text evidence="1">Belongs to the bacterial solute-binding protein 3 family.</text>
</comment>
<dbReference type="InterPro" id="IPR051455">
    <property type="entry name" value="Bact_solute-bind_prot3"/>
</dbReference>
<dbReference type="Pfam" id="PF00497">
    <property type="entry name" value="SBP_bac_3"/>
    <property type="match status" value="1"/>
</dbReference>
<dbReference type="Gene3D" id="3.40.190.10">
    <property type="entry name" value="Periplasmic binding protein-like II"/>
    <property type="match status" value="2"/>
</dbReference>